<dbReference type="Gene3D" id="2.10.110.10">
    <property type="entry name" value="Cysteine Rich Protein"/>
    <property type="match status" value="1"/>
</dbReference>
<dbReference type="PROSITE" id="PS00478">
    <property type="entry name" value="LIM_DOMAIN_1"/>
    <property type="match status" value="1"/>
</dbReference>
<dbReference type="InterPro" id="IPR001781">
    <property type="entry name" value="Znf_LIM"/>
</dbReference>
<feature type="compositionally biased region" description="Polar residues" evidence="4">
    <location>
        <begin position="50"/>
        <end position="60"/>
    </location>
</feature>
<organism evidence="6 7">
    <name type="scientific">Rhododendron griersonianum</name>
    <dbReference type="NCBI Taxonomy" id="479676"/>
    <lineage>
        <taxon>Eukaryota</taxon>
        <taxon>Viridiplantae</taxon>
        <taxon>Streptophyta</taxon>
        <taxon>Embryophyta</taxon>
        <taxon>Tracheophyta</taxon>
        <taxon>Spermatophyta</taxon>
        <taxon>Magnoliopsida</taxon>
        <taxon>eudicotyledons</taxon>
        <taxon>Gunneridae</taxon>
        <taxon>Pentapetalae</taxon>
        <taxon>asterids</taxon>
        <taxon>Ericales</taxon>
        <taxon>Ericaceae</taxon>
        <taxon>Ericoideae</taxon>
        <taxon>Rhodoreae</taxon>
        <taxon>Rhododendron</taxon>
    </lineage>
</organism>
<evidence type="ECO:0000256" key="3">
    <source>
        <dbReference type="PROSITE-ProRule" id="PRU00125"/>
    </source>
</evidence>
<keyword evidence="1 3" id="KW-0479">Metal-binding</keyword>
<dbReference type="InterPro" id="IPR022087">
    <property type="entry name" value="DA1-like_dom"/>
</dbReference>
<name>A0AAV6JM09_9ERIC</name>
<evidence type="ECO:0000313" key="7">
    <source>
        <dbReference type="Proteomes" id="UP000823749"/>
    </source>
</evidence>
<dbReference type="PANTHER" id="PTHR24209">
    <property type="entry name" value="PROTEIN DA1-RELATED 2"/>
    <property type="match status" value="1"/>
</dbReference>
<dbReference type="GO" id="GO:0043130">
    <property type="term" value="F:ubiquitin binding"/>
    <property type="evidence" value="ECO:0007669"/>
    <property type="project" value="TreeGrafter"/>
</dbReference>
<proteinExistence type="predicted"/>
<keyword evidence="3" id="KW-0440">LIM domain</keyword>
<dbReference type="Proteomes" id="UP000823749">
    <property type="component" value="Chromosome 7"/>
</dbReference>
<dbReference type="SMART" id="SM00132">
    <property type="entry name" value="LIM"/>
    <property type="match status" value="1"/>
</dbReference>
<dbReference type="Pfam" id="PF00412">
    <property type="entry name" value="LIM"/>
    <property type="match status" value="1"/>
</dbReference>
<dbReference type="Pfam" id="PF12315">
    <property type="entry name" value="DA1-like"/>
    <property type="match status" value="1"/>
</dbReference>
<feature type="domain" description="LIM zinc-binding" evidence="5">
    <location>
        <begin position="137"/>
        <end position="207"/>
    </location>
</feature>
<dbReference type="AlphaFoldDB" id="A0AAV6JM09"/>
<reference evidence="6" key="1">
    <citation type="submission" date="2020-08" db="EMBL/GenBank/DDBJ databases">
        <title>Plant Genome Project.</title>
        <authorList>
            <person name="Zhang R.-G."/>
        </authorList>
    </citation>
    <scope>NUCLEOTIDE SEQUENCE</scope>
    <source>
        <strain evidence="6">WSP0</strain>
        <tissue evidence="6">Leaf</tissue>
    </source>
</reference>
<protein>
    <recommendedName>
        <fullName evidence="5">LIM zinc-binding domain-containing protein</fullName>
    </recommendedName>
</protein>
<dbReference type="CDD" id="cd09396">
    <property type="entry name" value="LIM_DA1"/>
    <property type="match status" value="1"/>
</dbReference>
<evidence type="ECO:0000256" key="4">
    <source>
        <dbReference type="SAM" id="MobiDB-lite"/>
    </source>
</evidence>
<sequence length="524" mass="59273">MMGWLNKIFKGSRPKVSERQHHRNGRQGEQPVGGSSHKVPERQHHRNGRQGEQTVGNEPLTSRDEWSEIEDIDHAIALSLSEDYHKRRTIIDNESQLKEDEQLAKAIQDSWNVSSPTRYGNGNLHQPIPSPYSTGFRICAGCNTEIGYGRPLNCMGAFWHPECFRCRACNQPIRDLEQWWIELSFSVLLFFRSFLCLGVMLITSLATRSTITRNVRFANNLFQQTLPVLLNISHILSGSRNTAPLMSVMGLLGAVAVSVWRSPRDTQYAALDDGRKLCLECLDSAIMDTNECQPLYLDIQVFYEGLNMRVEQQVPLLLVERQALNVAMDGEKRGHHHMPETRGLCLSEEQTVSTVNSLFGSYFPRNNQILRRGGKRVMGMRTEPYKLTRRCEVTAILILYGLPRLLTGSILAHEMMHAWLRIKGFRTLSQDVEEGICQVLAHMWLDSQILSMSGSNAASTSSSSSLDGSRSPLERKLGDFFKHQIESDTSPVYGNGYRAGKQAILKYGLTNTLEHIRLTGYFPC</sequence>
<accession>A0AAV6JM09</accession>
<evidence type="ECO:0000256" key="2">
    <source>
        <dbReference type="ARBA" id="ARBA00022833"/>
    </source>
</evidence>
<dbReference type="InterPro" id="IPR045218">
    <property type="entry name" value="DA1-like"/>
</dbReference>
<evidence type="ECO:0000259" key="5">
    <source>
        <dbReference type="PROSITE" id="PS50023"/>
    </source>
</evidence>
<dbReference type="EMBL" id="JACTNZ010000007">
    <property type="protein sequence ID" value="KAG5542246.1"/>
    <property type="molecule type" value="Genomic_DNA"/>
</dbReference>
<dbReference type="PANTHER" id="PTHR24209:SF25">
    <property type="entry name" value="PROTEIN DA1-RELATED 1"/>
    <property type="match status" value="1"/>
</dbReference>
<feature type="region of interest" description="Disordered" evidence="4">
    <location>
        <begin position="1"/>
        <end position="66"/>
    </location>
</feature>
<keyword evidence="2 3" id="KW-0862">Zinc</keyword>
<evidence type="ECO:0000256" key="1">
    <source>
        <dbReference type="ARBA" id="ARBA00022723"/>
    </source>
</evidence>
<dbReference type="PROSITE" id="PS50023">
    <property type="entry name" value="LIM_DOMAIN_2"/>
    <property type="match status" value="1"/>
</dbReference>
<evidence type="ECO:0000313" key="6">
    <source>
        <dbReference type="EMBL" id="KAG5542246.1"/>
    </source>
</evidence>
<gene>
    <name evidence="6" type="ORF">RHGRI_021946</name>
</gene>
<keyword evidence="7" id="KW-1185">Reference proteome</keyword>
<dbReference type="GO" id="GO:0046872">
    <property type="term" value="F:metal ion binding"/>
    <property type="evidence" value="ECO:0007669"/>
    <property type="project" value="UniProtKB-KW"/>
</dbReference>
<dbReference type="Pfam" id="PF23625">
    <property type="entry name" value="UIM_2"/>
    <property type="match status" value="2"/>
</dbReference>
<comment type="caution">
    <text evidence="6">The sequence shown here is derived from an EMBL/GenBank/DDBJ whole genome shotgun (WGS) entry which is preliminary data.</text>
</comment>
<dbReference type="SUPFAM" id="SSF57716">
    <property type="entry name" value="Glucocorticoid receptor-like (DNA-binding domain)"/>
    <property type="match status" value="1"/>
</dbReference>